<accession>A0A3M7P8M4</accession>
<dbReference type="EMBL" id="REGN01012629">
    <property type="protein sequence ID" value="RMZ95054.1"/>
    <property type="molecule type" value="Genomic_DNA"/>
</dbReference>
<keyword evidence="2" id="KW-1185">Reference proteome</keyword>
<proteinExistence type="predicted"/>
<dbReference type="AlphaFoldDB" id="A0A3M7P8M4"/>
<comment type="caution">
    <text evidence="1">The sequence shown here is derived from an EMBL/GenBank/DDBJ whole genome shotgun (WGS) entry which is preliminary data.</text>
</comment>
<protein>
    <submittedName>
        <fullName evidence="1">Uncharacterized protein</fullName>
    </submittedName>
</protein>
<name>A0A3M7P8M4_BRAPC</name>
<reference evidence="1 2" key="1">
    <citation type="journal article" date="2018" name="Sci. Rep.">
        <title>Genomic signatures of local adaptation to the degree of environmental predictability in rotifers.</title>
        <authorList>
            <person name="Franch-Gras L."/>
            <person name="Hahn C."/>
            <person name="Garcia-Roger E.M."/>
            <person name="Carmona M.J."/>
            <person name="Serra M."/>
            <person name="Gomez A."/>
        </authorList>
    </citation>
    <scope>NUCLEOTIDE SEQUENCE [LARGE SCALE GENOMIC DNA]</scope>
    <source>
        <strain evidence="1">HYR1</strain>
    </source>
</reference>
<gene>
    <name evidence="1" type="ORF">BpHYR1_008879</name>
</gene>
<dbReference type="Proteomes" id="UP000276133">
    <property type="component" value="Unassembled WGS sequence"/>
</dbReference>
<evidence type="ECO:0000313" key="2">
    <source>
        <dbReference type="Proteomes" id="UP000276133"/>
    </source>
</evidence>
<evidence type="ECO:0000313" key="1">
    <source>
        <dbReference type="EMBL" id="RMZ95054.1"/>
    </source>
</evidence>
<sequence>MIKSALSQINKCIFPHNPSTKHFFFNLFPADYKLKFALIVSGQCPRGVLLGLKMMRKKLEIFIPVTFVVNFDKLTWIKKLVNMGFVSDLLAFMSIERKKHVIMALGICSPF</sequence>
<organism evidence="1 2">
    <name type="scientific">Brachionus plicatilis</name>
    <name type="common">Marine rotifer</name>
    <name type="synonym">Brachionus muelleri</name>
    <dbReference type="NCBI Taxonomy" id="10195"/>
    <lineage>
        <taxon>Eukaryota</taxon>
        <taxon>Metazoa</taxon>
        <taxon>Spiralia</taxon>
        <taxon>Gnathifera</taxon>
        <taxon>Rotifera</taxon>
        <taxon>Eurotatoria</taxon>
        <taxon>Monogononta</taxon>
        <taxon>Pseudotrocha</taxon>
        <taxon>Ploima</taxon>
        <taxon>Brachionidae</taxon>
        <taxon>Brachionus</taxon>
    </lineage>
</organism>